<name>A0A218XRK1_PUNGR</name>
<accession>A0A218XRK1</accession>
<proteinExistence type="predicted"/>
<evidence type="ECO:0000313" key="3">
    <source>
        <dbReference type="EMBL" id="PKI63700.1"/>
    </source>
</evidence>
<evidence type="ECO:0000313" key="2">
    <source>
        <dbReference type="EMBL" id="OWM87637.1"/>
    </source>
</evidence>
<gene>
    <name evidence="2" type="ORF">CDL15_Pgr022750</name>
    <name evidence="3" type="ORF">CRG98_015890</name>
</gene>
<dbReference type="Proteomes" id="UP000233551">
    <property type="component" value="Unassembled WGS sequence"/>
</dbReference>
<reference evidence="2" key="2">
    <citation type="submission" date="2017-06" db="EMBL/GenBank/DDBJ databases">
        <title>The pomegranate genome and the genomics of punicalagin biosynthesis.</title>
        <authorList>
            <person name="Xu C."/>
        </authorList>
    </citation>
    <scope>NUCLEOTIDE SEQUENCE [LARGE SCALE GENOMIC DNA]</scope>
    <source>
        <tissue evidence="2">Fresh leaf</tissue>
    </source>
</reference>
<keyword evidence="5" id="KW-1185">Reference proteome</keyword>
<protein>
    <submittedName>
        <fullName evidence="2">Uncharacterized protein</fullName>
    </submittedName>
</protein>
<feature type="compositionally biased region" description="Polar residues" evidence="1">
    <location>
        <begin position="80"/>
        <end position="90"/>
    </location>
</feature>
<dbReference type="PANTHER" id="PTHR37725:SF1">
    <property type="match status" value="1"/>
</dbReference>
<dbReference type="AlphaFoldDB" id="A0A218XRK1"/>
<organism evidence="2 4">
    <name type="scientific">Punica granatum</name>
    <name type="common">Pomegranate</name>
    <dbReference type="NCBI Taxonomy" id="22663"/>
    <lineage>
        <taxon>Eukaryota</taxon>
        <taxon>Viridiplantae</taxon>
        <taxon>Streptophyta</taxon>
        <taxon>Embryophyta</taxon>
        <taxon>Tracheophyta</taxon>
        <taxon>Spermatophyta</taxon>
        <taxon>Magnoliopsida</taxon>
        <taxon>eudicotyledons</taxon>
        <taxon>Gunneridae</taxon>
        <taxon>Pentapetalae</taxon>
        <taxon>rosids</taxon>
        <taxon>malvids</taxon>
        <taxon>Myrtales</taxon>
        <taxon>Lythraceae</taxon>
        <taxon>Punica</taxon>
    </lineage>
</organism>
<dbReference type="EMBL" id="MTKT01000813">
    <property type="protein sequence ID" value="OWM87637.1"/>
    <property type="molecule type" value="Genomic_DNA"/>
</dbReference>
<feature type="compositionally biased region" description="Low complexity" evidence="1">
    <location>
        <begin position="137"/>
        <end position="147"/>
    </location>
</feature>
<evidence type="ECO:0000313" key="5">
    <source>
        <dbReference type="Proteomes" id="UP000233551"/>
    </source>
</evidence>
<feature type="region of interest" description="Disordered" evidence="1">
    <location>
        <begin position="114"/>
        <end position="147"/>
    </location>
</feature>
<dbReference type="PANTHER" id="PTHR37725">
    <property type="match status" value="1"/>
</dbReference>
<evidence type="ECO:0000256" key="1">
    <source>
        <dbReference type="SAM" id="MobiDB-lite"/>
    </source>
</evidence>
<reference evidence="4" key="1">
    <citation type="journal article" date="2017" name="Plant J.">
        <title>The pomegranate (Punica granatum L.) genome and the genomics of punicalagin biosynthesis.</title>
        <authorList>
            <person name="Qin G."/>
            <person name="Xu C."/>
            <person name="Ming R."/>
            <person name="Tang H."/>
            <person name="Guyot R."/>
            <person name="Kramer E.M."/>
            <person name="Hu Y."/>
            <person name="Yi X."/>
            <person name="Qi Y."/>
            <person name="Xu X."/>
            <person name="Gao Z."/>
            <person name="Pan H."/>
            <person name="Jian J."/>
            <person name="Tian Y."/>
            <person name="Yue Z."/>
            <person name="Xu Y."/>
        </authorList>
    </citation>
    <scope>NUCLEOTIDE SEQUENCE [LARGE SCALE GENOMIC DNA]</scope>
    <source>
        <strain evidence="4">cv. Dabenzi</strain>
    </source>
</reference>
<feature type="region of interest" description="Disordered" evidence="1">
    <location>
        <begin position="65"/>
        <end position="99"/>
    </location>
</feature>
<dbReference type="Proteomes" id="UP000197138">
    <property type="component" value="Unassembled WGS sequence"/>
</dbReference>
<evidence type="ECO:0000313" key="4">
    <source>
        <dbReference type="Proteomes" id="UP000197138"/>
    </source>
</evidence>
<dbReference type="EMBL" id="PGOL01000872">
    <property type="protein sequence ID" value="PKI63700.1"/>
    <property type="molecule type" value="Genomic_DNA"/>
</dbReference>
<comment type="caution">
    <text evidence="2">The sequence shown here is derived from an EMBL/GenBank/DDBJ whole genome shotgun (WGS) entry which is preliminary data.</text>
</comment>
<sequence length="147" mass="15890">MAIYTHDGYHGQESGKPGIDPRLLEFFKELQTRNKELFKKLFPKFHREDFAEFADHFQAICSEAKKRGAGQARRSDDTVLQRSLSVNSPRIASRGIGGDEEPLKLERFKVRMVDIDGDAGGSNPPGSGGGAGGSGQSGPKPGGSKSK</sequence>
<reference evidence="3 5" key="3">
    <citation type="submission" date="2017-11" db="EMBL/GenBank/DDBJ databases">
        <title>De-novo sequencing of pomegranate (Punica granatum L.) genome.</title>
        <authorList>
            <person name="Akparov Z."/>
            <person name="Amiraslanov A."/>
            <person name="Hajiyeva S."/>
            <person name="Abbasov M."/>
            <person name="Kaur K."/>
            <person name="Hamwieh A."/>
            <person name="Solovyev V."/>
            <person name="Salamov A."/>
            <person name="Braich B."/>
            <person name="Kosarev P."/>
            <person name="Mahmoud A."/>
            <person name="Hajiyev E."/>
            <person name="Babayeva S."/>
            <person name="Izzatullayeva V."/>
            <person name="Mammadov A."/>
            <person name="Mammadov A."/>
            <person name="Sharifova S."/>
            <person name="Ojaghi J."/>
            <person name="Eynullazada K."/>
            <person name="Bayramov B."/>
            <person name="Abdulazimova A."/>
            <person name="Shahmuradov I."/>
        </authorList>
    </citation>
    <scope>NUCLEOTIDE SEQUENCE [LARGE SCALE GENOMIC DNA]</scope>
    <source>
        <strain evidence="3">AG2017</strain>
        <strain evidence="5">cv. AG2017</strain>
        <tissue evidence="3">Leaf</tissue>
    </source>
</reference>
<feature type="compositionally biased region" description="Gly residues" evidence="1">
    <location>
        <begin position="126"/>
        <end position="136"/>
    </location>
</feature>